<organism evidence="11 12">
    <name type="scientific">Xylaria bambusicola</name>
    <dbReference type="NCBI Taxonomy" id="326684"/>
    <lineage>
        <taxon>Eukaryota</taxon>
        <taxon>Fungi</taxon>
        <taxon>Dikarya</taxon>
        <taxon>Ascomycota</taxon>
        <taxon>Pezizomycotina</taxon>
        <taxon>Sordariomycetes</taxon>
        <taxon>Xylariomycetidae</taxon>
        <taxon>Xylariales</taxon>
        <taxon>Xylariaceae</taxon>
        <taxon>Xylaria</taxon>
    </lineage>
</organism>
<dbReference type="CDD" id="cd11041">
    <property type="entry name" value="CYP503A1-like"/>
    <property type="match status" value="1"/>
</dbReference>
<keyword evidence="10" id="KW-0472">Membrane</keyword>
<keyword evidence="8 9" id="KW-0349">Heme</keyword>
<dbReference type="InterPro" id="IPR017972">
    <property type="entry name" value="Cyt_P450_CS"/>
</dbReference>
<keyword evidence="5 9" id="KW-0560">Oxidoreductase</keyword>
<evidence type="ECO:0000256" key="5">
    <source>
        <dbReference type="ARBA" id="ARBA00023002"/>
    </source>
</evidence>
<dbReference type="SUPFAM" id="SSF48264">
    <property type="entry name" value="Cytochrome P450"/>
    <property type="match status" value="1"/>
</dbReference>
<dbReference type="GO" id="GO:0020037">
    <property type="term" value="F:heme binding"/>
    <property type="evidence" value="ECO:0007669"/>
    <property type="project" value="InterPro"/>
</dbReference>
<evidence type="ECO:0000256" key="10">
    <source>
        <dbReference type="SAM" id="Phobius"/>
    </source>
</evidence>
<dbReference type="EMBL" id="JAWHQM010000019">
    <property type="protein sequence ID" value="KAK5631408.1"/>
    <property type="molecule type" value="Genomic_DNA"/>
</dbReference>
<evidence type="ECO:0000256" key="7">
    <source>
        <dbReference type="ARBA" id="ARBA00023033"/>
    </source>
</evidence>
<protein>
    <recommendedName>
        <fullName evidence="13">Cytochrome P450</fullName>
    </recommendedName>
</protein>
<comment type="caution">
    <text evidence="11">The sequence shown here is derived from an EMBL/GenBank/DDBJ whole genome shotgun (WGS) entry which is preliminary data.</text>
</comment>
<dbReference type="Proteomes" id="UP001305414">
    <property type="component" value="Unassembled WGS sequence"/>
</dbReference>
<dbReference type="GO" id="GO:0016705">
    <property type="term" value="F:oxidoreductase activity, acting on paired donors, with incorporation or reduction of molecular oxygen"/>
    <property type="evidence" value="ECO:0007669"/>
    <property type="project" value="InterPro"/>
</dbReference>
<dbReference type="InterPro" id="IPR001128">
    <property type="entry name" value="Cyt_P450"/>
</dbReference>
<keyword evidence="10" id="KW-0812">Transmembrane</keyword>
<sequence>MIVGSHRRYLKSPAWYLKFCQSFCHQLYDSTVETHAKMTTADASPKLQQLVQDVLQRDDSTRILGTAGLTVVLLVWVYYHFLATPDLSFLPRAGKAPGLFGLGINDVKRDFAKNGTKIINEGYRKNKNGMFLVQTLNVERVVLSPKYIEEINSKVPEGTLDMVEGLRERLLSAQTNLDVVFRSPLHIDVCKDQLTRNLHHLIGPLNDEANHTLSRLIPHKVELKAYDTMVGIITKNASRMFGGTTISRNEEWLKSAADYSMDVVSVAVKLRPYPAFMRPLIYPFLGGSKILDHHLHVAKKTFSHIFAERLALKDTDEKPVDMLQWLADSARGSDRNPDVLAHNMLFMALASVHTSSATIIHVLFDLCANPEFMEQLRQDVQQAVDESGWTLAAIAKMKKVDSFMKESQRMNQAVLTRPLKFEDGTTLPVGTYITMPSHAVATDPDIYSNPETFDGFRFYDKRMSSKTEANRHQFATTGPESLAFGQGKTACPGRFFAASNIKVVLANLLLNYDISFPPGQTERPKNLHKGGLVRPDPRQTLIFTPRK</sequence>
<evidence type="ECO:0000256" key="2">
    <source>
        <dbReference type="ARBA" id="ARBA00004167"/>
    </source>
</evidence>
<dbReference type="PANTHER" id="PTHR46206">
    <property type="entry name" value="CYTOCHROME P450"/>
    <property type="match status" value="1"/>
</dbReference>
<dbReference type="PANTHER" id="PTHR46206:SF6">
    <property type="entry name" value="CYTOCHROME P450 MONOOXYGENASE AN1598-RELATED"/>
    <property type="match status" value="1"/>
</dbReference>
<feature type="binding site" description="axial binding residue" evidence="8">
    <location>
        <position position="491"/>
    </location>
    <ligand>
        <name>heme</name>
        <dbReference type="ChEBI" id="CHEBI:30413"/>
    </ligand>
    <ligandPart>
        <name>Fe</name>
        <dbReference type="ChEBI" id="CHEBI:18248"/>
    </ligandPart>
</feature>
<evidence type="ECO:0000256" key="9">
    <source>
        <dbReference type="RuleBase" id="RU000461"/>
    </source>
</evidence>
<proteinExistence type="inferred from homology"/>
<evidence type="ECO:0000256" key="3">
    <source>
        <dbReference type="ARBA" id="ARBA00010617"/>
    </source>
</evidence>
<evidence type="ECO:0000313" key="12">
    <source>
        <dbReference type="Proteomes" id="UP001305414"/>
    </source>
</evidence>
<comment type="cofactor">
    <cofactor evidence="1 8">
        <name>heme</name>
        <dbReference type="ChEBI" id="CHEBI:30413"/>
    </cofactor>
</comment>
<evidence type="ECO:0000256" key="8">
    <source>
        <dbReference type="PIRSR" id="PIRSR602403-1"/>
    </source>
</evidence>
<dbReference type="PRINTS" id="PR00465">
    <property type="entry name" value="EP450IV"/>
</dbReference>
<dbReference type="GO" id="GO:0005506">
    <property type="term" value="F:iron ion binding"/>
    <property type="evidence" value="ECO:0007669"/>
    <property type="project" value="InterPro"/>
</dbReference>
<evidence type="ECO:0000256" key="1">
    <source>
        <dbReference type="ARBA" id="ARBA00001971"/>
    </source>
</evidence>
<evidence type="ECO:0000313" key="11">
    <source>
        <dbReference type="EMBL" id="KAK5631408.1"/>
    </source>
</evidence>
<keyword evidence="7 9" id="KW-0503">Monooxygenase</keyword>
<evidence type="ECO:0000256" key="4">
    <source>
        <dbReference type="ARBA" id="ARBA00022723"/>
    </source>
</evidence>
<dbReference type="GO" id="GO:0004497">
    <property type="term" value="F:monooxygenase activity"/>
    <property type="evidence" value="ECO:0007669"/>
    <property type="project" value="UniProtKB-KW"/>
</dbReference>
<keyword evidence="10" id="KW-1133">Transmembrane helix</keyword>
<comment type="subcellular location">
    <subcellularLocation>
        <location evidence="2">Membrane</location>
        <topology evidence="2">Single-pass membrane protein</topology>
    </subcellularLocation>
</comment>
<evidence type="ECO:0000256" key="6">
    <source>
        <dbReference type="ARBA" id="ARBA00023004"/>
    </source>
</evidence>
<dbReference type="GO" id="GO:0016020">
    <property type="term" value="C:membrane"/>
    <property type="evidence" value="ECO:0007669"/>
    <property type="project" value="UniProtKB-SubCell"/>
</dbReference>
<name>A0AAN7UKM5_9PEZI</name>
<dbReference type="PROSITE" id="PS00086">
    <property type="entry name" value="CYTOCHROME_P450"/>
    <property type="match status" value="1"/>
</dbReference>
<dbReference type="InterPro" id="IPR002403">
    <property type="entry name" value="Cyt_P450_E_grp-IV"/>
</dbReference>
<keyword evidence="12" id="KW-1185">Reference proteome</keyword>
<keyword evidence="6 8" id="KW-0408">Iron</keyword>
<evidence type="ECO:0008006" key="13">
    <source>
        <dbReference type="Google" id="ProtNLM"/>
    </source>
</evidence>
<accession>A0AAN7UKM5</accession>
<dbReference type="InterPro" id="IPR036396">
    <property type="entry name" value="Cyt_P450_sf"/>
</dbReference>
<comment type="similarity">
    <text evidence="3 9">Belongs to the cytochrome P450 family.</text>
</comment>
<dbReference type="Gene3D" id="1.10.630.10">
    <property type="entry name" value="Cytochrome P450"/>
    <property type="match status" value="1"/>
</dbReference>
<keyword evidence="4 8" id="KW-0479">Metal-binding</keyword>
<gene>
    <name evidence="11" type="ORF">RRF57_007122</name>
</gene>
<dbReference type="Pfam" id="PF00067">
    <property type="entry name" value="p450"/>
    <property type="match status" value="1"/>
</dbReference>
<feature type="transmembrane region" description="Helical" evidence="10">
    <location>
        <begin position="63"/>
        <end position="82"/>
    </location>
</feature>
<reference evidence="11 12" key="1">
    <citation type="submission" date="2023-10" db="EMBL/GenBank/DDBJ databases">
        <title>Draft genome sequence of Xylaria bambusicola isolate GMP-LS, the root and basal stem rot pathogen of sugarcane in Indonesia.</title>
        <authorList>
            <person name="Selvaraj P."/>
            <person name="Muralishankar V."/>
            <person name="Muruganantham S."/>
            <person name="Sp S."/>
            <person name="Haryani S."/>
            <person name="Lau K.J.X."/>
            <person name="Naqvi N.I."/>
        </authorList>
    </citation>
    <scope>NUCLEOTIDE SEQUENCE [LARGE SCALE GENOMIC DNA]</scope>
    <source>
        <strain evidence="11">GMP-LS</strain>
    </source>
</reference>
<dbReference type="AlphaFoldDB" id="A0AAN7UKM5"/>